<name>A0A6J4ULU0_9BACT</name>
<evidence type="ECO:0000313" key="1">
    <source>
        <dbReference type="EMBL" id="CAA9552946.1"/>
    </source>
</evidence>
<dbReference type="EMBL" id="CADCWG010000131">
    <property type="protein sequence ID" value="CAA9552946.1"/>
    <property type="molecule type" value="Genomic_DNA"/>
</dbReference>
<accession>A0A6J4ULU0</accession>
<proteinExistence type="predicted"/>
<organism evidence="1">
    <name type="scientific">uncultured Thermomicrobiales bacterium</name>
    <dbReference type="NCBI Taxonomy" id="1645740"/>
    <lineage>
        <taxon>Bacteria</taxon>
        <taxon>Pseudomonadati</taxon>
        <taxon>Thermomicrobiota</taxon>
        <taxon>Thermomicrobia</taxon>
        <taxon>Thermomicrobiales</taxon>
        <taxon>environmental samples</taxon>
    </lineage>
</organism>
<dbReference type="AlphaFoldDB" id="A0A6J4ULU0"/>
<protein>
    <submittedName>
        <fullName evidence="1">Uncharacterized protein</fullName>
    </submittedName>
</protein>
<reference evidence="1" key="1">
    <citation type="submission" date="2020-02" db="EMBL/GenBank/DDBJ databases">
        <authorList>
            <person name="Meier V. D."/>
        </authorList>
    </citation>
    <scope>NUCLEOTIDE SEQUENCE</scope>
    <source>
        <strain evidence="1">AVDCRST_MAG49</strain>
    </source>
</reference>
<gene>
    <name evidence="1" type="ORF">AVDCRST_MAG49-1990</name>
</gene>
<sequence>MEVGLPLRCGEERLVSPAEAALYRLRRDLAASTGAHRL</sequence>